<keyword evidence="2" id="KW-1133">Transmembrane helix</keyword>
<sequence length="177" mass="18122">MSLLVTLLADALVAVLLVATILSSLRLSRRIAKLKGDEAALRQTIGDLVIATSTAERAIAGLRATLDECDRTLGERLGTAERYAADLSGHIAAGEAVIARIAAIVSHAQPGRPAAAPAERPAPEPVAGPRPVPVQASPREPEPAPAAPSNGERLGAAAAAARAMSERALGRLRSRAA</sequence>
<dbReference type="Proteomes" id="UP001055125">
    <property type="component" value="Unassembled WGS sequence"/>
</dbReference>
<evidence type="ECO:0000256" key="2">
    <source>
        <dbReference type="SAM" id="Phobius"/>
    </source>
</evidence>
<feature type="region of interest" description="Disordered" evidence="1">
    <location>
        <begin position="112"/>
        <end position="177"/>
    </location>
</feature>
<protein>
    <recommendedName>
        <fullName evidence="3">DUF6468 domain-containing protein</fullName>
    </recommendedName>
</protein>
<evidence type="ECO:0000259" key="3">
    <source>
        <dbReference type="Pfam" id="PF20072"/>
    </source>
</evidence>
<keyword evidence="2" id="KW-0812">Transmembrane</keyword>
<keyword evidence="2" id="KW-0472">Membrane</keyword>
<comment type="caution">
    <text evidence="4">The sequence shown here is derived from an EMBL/GenBank/DDBJ whole genome shotgun (WGS) entry which is preliminary data.</text>
</comment>
<evidence type="ECO:0000313" key="4">
    <source>
        <dbReference type="EMBL" id="GJD93024.1"/>
    </source>
</evidence>
<name>A0ABQ4RQK2_9HYPH</name>
<keyword evidence="5" id="KW-1185">Reference proteome</keyword>
<proteinExistence type="predicted"/>
<reference evidence="4" key="2">
    <citation type="submission" date="2021-08" db="EMBL/GenBank/DDBJ databases">
        <authorList>
            <person name="Tani A."/>
            <person name="Ola A."/>
            <person name="Ogura Y."/>
            <person name="Katsura K."/>
            <person name="Hayashi T."/>
        </authorList>
    </citation>
    <scope>NUCLEOTIDE SEQUENCE</scope>
    <source>
        <strain evidence="4">DSM 19015</strain>
    </source>
</reference>
<feature type="transmembrane region" description="Helical" evidence="2">
    <location>
        <begin position="6"/>
        <end position="25"/>
    </location>
</feature>
<feature type="compositionally biased region" description="Low complexity" evidence="1">
    <location>
        <begin position="112"/>
        <end position="122"/>
    </location>
</feature>
<evidence type="ECO:0000256" key="1">
    <source>
        <dbReference type="SAM" id="MobiDB-lite"/>
    </source>
</evidence>
<dbReference type="InterPro" id="IPR045531">
    <property type="entry name" value="DUF6468"/>
</dbReference>
<dbReference type="EMBL" id="BPQP01000004">
    <property type="protein sequence ID" value="GJD93024.1"/>
    <property type="molecule type" value="Genomic_DNA"/>
</dbReference>
<accession>A0ABQ4RQK2</accession>
<evidence type="ECO:0000313" key="5">
    <source>
        <dbReference type="Proteomes" id="UP001055125"/>
    </source>
</evidence>
<dbReference type="Pfam" id="PF20072">
    <property type="entry name" value="DUF6468"/>
    <property type="match status" value="1"/>
</dbReference>
<feature type="compositionally biased region" description="Pro residues" evidence="1">
    <location>
        <begin position="123"/>
        <end position="132"/>
    </location>
</feature>
<feature type="domain" description="DUF6468" evidence="3">
    <location>
        <begin position="34"/>
        <end position="108"/>
    </location>
</feature>
<dbReference type="RefSeq" id="WP_238242228.1">
    <property type="nucleotide sequence ID" value="NZ_BPQP01000004.1"/>
</dbReference>
<reference evidence="4" key="1">
    <citation type="journal article" date="2021" name="Front. Microbiol.">
        <title>Comprehensive Comparative Genomics and Phenotyping of Methylobacterium Species.</title>
        <authorList>
            <person name="Alessa O."/>
            <person name="Ogura Y."/>
            <person name="Fujitani Y."/>
            <person name="Takami H."/>
            <person name="Hayashi T."/>
            <person name="Sahin N."/>
            <person name="Tani A."/>
        </authorList>
    </citation>
    <scope>NUCLEOTIDE SEQUENCE</scope>
    <source>
        <strain evidence="4">DSM 19015</strain>
    </source>
</reference>
<organism evidence="4 5">
    <name type="scientific">Methylobacterium iners</name>
    <dbReference type="NCBI Taxonomy" id="418707"/>
    <lineage>
        <taxon>Bacteria</taxon>
        <taxon>Pseudomonadati</taxon>
        <taxon>Pseudomonadota</taxon>
        <taxon>Alphaproteobacteria</taxon>
        <taxon>Hyphomicrobiales</taxon>
        <taxon>Methylobacteriaceae</taxon>
        <taxon>Methylobacterium</taxon>
    </lineage>
</organism>
<gene>
    <name evidence="4" type="ORF">OCOJLMKI_0210</name>
</gene>